<accession>A0A3D2SAH3</accession>
<organism evidence="3 4">
    <name type="scientific">Bacteroides graminisolvens</name>
    <dbReference type="NCBI Taxonomy" id="477666"/>
    <lineage>
        <taxon>Bacteria</taxon>
        <taxon>Pseudomonadati</taxon>
        <taxon>Bacteroidota</taxon>
        <taxon>Bacteroidia</taxon>
        <taxon>Bacteroidales</taxon>
        <taxon>Bacteroidaceae</taxon>
        <taxon>Bacteroides</taxon>
    </lineage>
</organism>
<dbReference type="GO" id="GO:0016020">
    <property type="term" value="C:membrane"/>
    <property type="evidence" value="ECO:0007669"/>
    <property type="project" value="TreeGrafter"/>
</dbReference>
<feature type="transmembrane region" description="Helical" evidence="1">
    <location>
        <begin position="246"/>
        <end position="263"/>
    </location>
</feature>
<feature type="transmembrane region" description="Helical" evidence="1">
    <location>
        <begin position="307"/>
        <end position="325"/>
    </location>
</feature>
<feature type="transmembrane region" description="Helical" evidence="1">
    <location>
        <begin position="167"/>
        <end position="186"/>
    </location>
</feature>
<feature type="transmembrane region" description="Helical" evidence="1">
    <location>
        <begin position="219"/>
        <end position="240"/>
    </location>
</feature>
<keyword evidence="1" id="KW-0472">Membrane</keyword>
<reference evidence="3 4" key="1">
    <citation type="journal article" date="2018" name="Nat. Biotechnol.">
        <title>A standardized bacterial taxonomy based on genome phylogeny substantially revises the tree of life.</title>
        <authorList>
            <person name="Parks D.H."/>
            <person name="Chuvochina M."/>
            <person name="Waite D.W."/>
            <person name="Rinke C."/>
            <person name="Skarshewski A."/>
            <person name="Chaumeil P.A."/>
            <person name="Hugenholtz P."/>
        </authorList>
    </citation>
    <scope>NUCLEOTIDE SEQUENCE [LARGE SCALE GENOMIC DNA]</scope>
    <source>
        <strain evidence="3">UBA9667</strain>
    </source>
</reference>
<feature type="transmembrane region" description="Helical" evidence="1">
    <location>
        <begin position="192"/>
        <end position="212"/>
    </location>
</feature>
<dbReference type="GO" id="GO:0000271">
    <property type="term" value="P:polysaccharide biosynthetic process"/>
    <property type="evidence" value="ECO:0007669"/>
    <property type="project" value="TreeGrafter"/>
</dbReference>
<evidence type="ECO:0000259" key="2">
    <source>
        <dbReference type="Pfam" id="PF01757"/>
    </source>
</evidence>
<dbReference type="InterPro" id="IPR002656">
    <property type="entry name" value="Acyl_transf_3_dom"/>
</dbReference>
<dbReference type="GO" id="GO:0016747">
    <property type="term" value="F:acyltransferase activity, transferring groups other than amino-acyl groups"/>
    <property type="evidence" value="ECO:0007669"/>
    <property type="project" value="InterPro"/>
</dbReference>
<proteinExistence type="predicted"/>
<dbReference type="PANTHER" id="PTHR23028:SF53">
    <property type="entry name" value="ACYL_TRANSF_3 DOMAIN-CONTAINING PROTEIN"/>
    <property type="match status" value="1"/>
</dbReference>
<feature type="transmembrane region" description="Helical" evidence="1">
    <location>
        <begin position="136"/>
        <end position="155"/>
    </location>
</feature>
<gene>
    <name evidence="3" type="ORF">DHW31_00575</name>
</gene>
<keyword evidence="1" id="KW-0812">Transmembrane</keyword>
<protein>
    <recommendedName>
        <fullName evidence="2">Acyltransferase 3 domain-containing protein</fullName>
    </recommendedName>
</protein>
<feature type="transmembrane region" description="Helical" evidence="1">
    <location>
        <begin position="72"/>
        <end position="91"/>
    </location>
</feature>
<keyword evidence="1" id="KW-1133">Transmembrane helix</keyword>
<sequence length="479" mass="54519">MIAQRHNYLDVLKSIAVIVVVLYHFSLLPYGYLGVDVFLVVGGFLVTRSIQRRSSREEKWFFSFILDKLCRFLPVLLLAGIFTMVVGWLTMLPDDYENLAESVVATNFFGNNILSAVTTGNYWNIANEYKPLMHTWYLGLLMQFCLVYPLLFYLAKLLDKKTPRRTLLVVICSLSFLSLLVFFTGNNEAHRFYYLPARFFEFSVGGIIALVYDQSRGWVFHPVFSYVCYALLLALLAVSLRVIPDSARLVLVVALTAVLLMSEDALKNGVTSNKVLAGVGMASYSIYVWHQVLIAFYRYIFGNQFTVWSYLLLFVAVGVVSWISYRVIEQGVSRALESEKGRREVFAAMLSLFVLLTGFAGWVYMNAGVVRDVPELGISVQDRHRRLNVEYTERGYLYDRPFVSAEKPHWLIVGNSFGRDFVNVILESRIADDVEVSFTDDIGKTGMYGRLAAADLVFVARRGYNTRFVADVEVRCWSA</sequence>
<feature type="transmembrane region" description="Helical" evidence="1">
    <location>
        <begin position="31"/>
        <end position="51"/>
    </location>
</feature>
<evidence type="ECO:0000313" key="4">
    <source>
        <dbReference type="Proteomes" id="UP000263098"/>
    </source>
</evidence>
<dbReference type="InterPro" id="IPR050879">
    <property type="entry name" value="Acyltransferase_3"/>
</dbReference>
<evidence type="ECO:0000313" key="3">
    <source>
        <dbReference type="EMBL" id="HCK23275.1"/>
    </source>
</evidence>
<comment type="caution">
    <text evidence="3">The sequence shown here is derived from an EMBL/GenBank/DDBJ whole genome shotgun (WGS) entry which is preliminary data.</text>
</comment>
<dbReference type="Pfam" id="PF01757">
    <property type="entry name" value="Acyl_transf_3"/>
    <property type="match status" value="1"/>
</dbReference>
<dbReference type="EMBL" id="DPVG01000015">
    <property type="protein sequence ID" value="HCK23275.1"/>
    <property type="molecule type" value="Genomic_DNA"/>
</dbReference>
<feature type="transmembrane region" description="Helical" evidence="1">
    <location>
        <begin position="345"/>
        <end position="365"/>
    </location>
</feature>
<dbReference type="Proteomes" id="UP000263098">
    <property type="component" value="Unassembled WGS sequence"/>
</dbReference>
<feature type="domain" description="Acyltransferase 3" evidence="2">
    <location>
        <begin position="7"/>
        <end position="325"/>
    </location>
</feature>
<evidence type="ECO:0000256" key="1">
    <source>
        <dbReference type="SAM" id="Phobius"/>
    </source>
</evidence>
<feature type="non-terminal residue" evidence="3">
    <location>
        <position position="479"/>
    </location>
</feature>
<feature type="transmembrane region" description="Helical" evidence="1">
    <location>
        <begin position="275"/>
        <end position="301"/>
    </location>
</feature>
<dbReference type="PANTHER" id="PTHR23028">
    <property type="entry name" value="ACETYLTRANSFERASE"/>
    <property type="match status" value="1"/>
</dbReference>
<dbReference type="AlphaFoldDB" id="A0A3D2SAH3"/>
<name>A0A3D2SAH3_9BACE</name>